<dbReference type="AlphaFoldDB" id="A0A1H4R565"/>
<gene>
    <name evidence="1" type="ORF">SAMN04489745_2462</name>
</gene>
<dbReference type="RefSeq" id="WP_074784270.1">
    <property type="nucleotide sequence ID" value="NZ_FNSN01000003.1"/>
</dbReference>
<dbReference type="Gene3D" id="3.40.50.1010">
    <property type="entry name" value="5'-nuclease"/>
    <property type="match status" value="1"/>
</dbReference>
<protein>
    <recommendedName>
        <fullName evidence="3">PIN domain-containing protein</fullName>
    </recommendedName>
</protein>
<reference evidence="1 2" key="1">
    <citation type="submission" date="2016-10" db="EMBL/GenBank/DDBJ databases">
        <authorList>
            <person name="de Groot N.N."/>
        </authorList>
    </citation>
    <scope>NUCLEOTIDE SEQUENCE [LARGE SCALE GENOMIC DNA]</scope>
    <source>
        <strain evidence="1 2">DSM 10495</strain>
    </source>
</reference>
<evidence type="ECO:0000313" key="2">
    <source>
        <dbReference type="Proteomes" id="UP000182652"/>
    </source>
</evidence>
<accession>A0A1H4R565</accession>
<dbReference type="Proteomes" id="UP000182652">
    <property type="component" value="Unassembled WGS sequence"/>
</dbReference>
<name>A0A1H4R565_9MICC</name>
<dbReference type="STRING" id="156980.SAMN04489745_2462"/>
<proteinExistence type="predicted"/>
<sequence length="136" mass="14660">MDSRHTRFALDAVTARRIVAEDPTLGARRALVGPAVLRSEVLALLYGEAHAGLLDDKDARAQLTGLAALRIRLLGDRVSRATAWRIARQLGWDDVRPAEYLAVASLQADVLVTADEHLIAAADGIIPVVAYEELLG</sequence>
<evidence type="ECO:0000313" key="1">
    <source>
        <dbReference type="EMBL" id="SEC26831.1"/>
    </source>
</evidence>
<keyword evidence="2" id="KW-1185">Reference proteome</keyword>
<dbReference type="EMBL" id="FNSN01000003">
    <property type="protein sequence ID" value="SEC26831.1"/>
    <property type="molecule type" value="Genomic_DNA"/>
</dbReference>
<organism evidence="1 2">
    <name type="scientific">Arthrobacter woluwensis</name>
    <dbReference type="NCBI Taxonomy" id="156980"/>
    <lineage>
        <taxon>Bacteria</taxon>
        <taxon>Bacillati</taxon>
        <taxon>Actinomycetota</taxon>
        <taxon>Actinomycetes</taxon>
        <taxon>Micrococcales</taxon>
        <taxon>Micrococcaceae</taxon>
        <taxon>Arthrobacter</taxon>
    </lineage>
</organism>
<evidence type="ECO:0008006" key="3">
    <source>
        <dbReference type="Google" id="ProtNLM"/>
    </source>
</evidence>